<protein>
    <submittedName>
        <fullName evidence="1">Peptide synthetase</fullName>
    </submittedName>
</protein>
<evidence type="ECO:0000313" key="1">
    <source>
        <dbReference type="EMBL" id="KIC59360.1"/>
    </source>
</evidence>
<sequence>MSALPRPARTAGRIFAWTVAGLLLLAVAIAVWVGVRGALAYQHLQRIQTGAAQSTAALAADPSSAAPTLARLAADASEAHQLTSDPVWALASHTPWIGPQLAAFGTVAAASDELLRESLLPLATAAQNVSIDGLRPVGGRLDTSVLAGLVTPAQDAATRAADAAGAVQDIDRTPLIGAVGTAVDRADDLFSTVSTAVDTLSRTSRLLPDMLGRNGPRTYLVLVQNNAEWRSLGGIAGAAVVLRADDGRLSLIGALSSGDLPRGFTNPVVALPDEVTKIYDTKPARYFQNLTQIPDFTVDAPIAREMYRLKTGTDVDGVLAIDPVVLSYLLQTTGPVALPSGDALSADNAIPLLLNEVYLRYAKPADQDAFFAGAAGAVFQALADGRGSASGLISALTRAGEEHRLLAWSAHADEQAIIDGTVVGGQLPVTDAHTARFGVFLNDGTGSKMSYYIDPDVSLAWASCRPGGQSAPRQLTLQLTLTSRAPADAATTLPEYITGGGVYGTAPGAAEVVGNIYLPQGFELVSATATNGAGFAGGVHEGRRVLTFGIDLTPGASTGVTVTVRANTAAGDAQAVITPTADAARAPVVVASCGAG</sequence>
<comment type="caution">
    <text evidence="1">The sequence shown here is derived from an EMBL/GenBank/DDBJ whole genome shotgun (WGS) entry which is preliminary data.</text>
</comment>
<evidence type="ECO:0000313" key="2">
    <source>
        <dbReference type="Proteomes" id="UP000031202"/>
    </source>
</evidence>
<dbReference type="RefSeq" id="WP_039413241.1">
    <property type="nucleotide sequence ID" value="NZ_JWSZ01000004.1"/>
</dbReference>
<dbReference type="InterPro" id="IPR025101">
    <property type="entry name" value="DUF4012"/>
</dbReference>
<organism evidence="1 2">
    <name type="scientific">Microbacterium hominis</name>
    <dbReference type="NCBI Taxonomy" id="162426"/>
    <lineage>
        <taxon>Bacteria</taxon>
        <taxon>Bacillati</taxon>
        <taxon>Actinomycetota</taxon>
        <taxon>Actinomycetes</taxon>
        <taxon>Micrococcales</taxon>
        <taxon>Microbacteriaceae</taxon>
        <taxon>Microbacterium</taxon>
    </lineage>
</organism>
<proteinExistence type="predicted"/>
<reference evidence="1 2" key="1">
    <citation type="submission" date="2014-12" db="EMBL/GenBank/DDBJ databases">
        <title>Genome sequencing of Microbacterium hominis TPW29.</title>
        <authorList>
            <person name="Tan P.W."/>
            <person name="Chan K.-G."/>
        </authorList>
    </citation>
    <scope>NUCLEOTIDE SEQUENCE [LARGE SCALE GENOMIC DNA]</scope>
    <source>
        <strain evidence="1 2">TPW29</strain>
    </source>
</reference>
<dbReference type="Proteomes" id="UP000031202">
    <property type="component" value="Unassembled WGS sequence"/>
</dbReference>
<dbReference type="AlphaFoldDB" id="A0A0B4D593"/>
<accession>A0A0B4D593</accession>
<name>A0A0B4D593_9MICO</name>
<gene>
    <name evidence="1" type="ORF">RM52_03935</name>
</gene>
<dbReference type="EMBL" id="JWSZ01000004">
    <property type="protein sequence ID" value="KIC59360.1"/>
    <property type="molecule type" value="Genomic_DNA"/>
</dbReference>
<dbReference type="Pfam" id="PF13196">
    <property type="entry name" value="DUF4012"/>
    <property type="match status" value="1"/>
</dbReference>